<protein>
    <submittedName>
        <fullName evidence="1">Uncharacterized protein</fullName>
    </submittedName>
</protein>
<sequence>MNRVTTFSVSEGVMVYAVMFGVEGLDWVILTDTYGQYYLN</sequence>
<reference evidence="1" key="1">
    <citation type="journal article" date="2015" name="Nature">
        <title>Complex archaea that bridge the gap between prokaryotes and eukaryotes.</title>
        <authorList>
            <person name="Spang A."/>
            <person name="Saw J.H."/>
            <person name="Jorgensen S.L."/>
            <person name="Zaremba-Niedzwiedzka K."/>
            <person name="Martijn J."/>
            <person name="Lind A.E."/>
            <person name="van Eijk R."/>
            <person name="Schleper C."/>
            <person name="Guy L."/>
            <person name="Ettema T.J."/>
        </authorList>
    </citation>
    <scope>NUCLEOTIDE SEQUENCE</scope>
</reference>
<dbReference type="EMBL" id="LAZR01009225">
    <property type="protein sequence ID" value="KKM73911.1"/>
    <property type="molecule type" value="Genomic_DNA"/>
</dbReference>
<dbReference type="AlphaFoldDB" id="A0A0F9KGQ6"/>
<comment type="caution">
    <text evidence="1">The sequence shown here is derived from an EMBL/GenBank/DDBJ whole genome shotgun (WGS) entry which is preliminary data.</text>
</comment>
<organism evidence="1">
    <name type="scientific">marine sediment metagenome</name>
    <dbReference type="NCBI Taxonomy" id="412755"/>
    <lineage>
        <taxon>unclassified sequences</taxon>
        <taxon>metagenomes</taxon>
        <taxon>ecological metagenomes</taxon>
    </lineage>
</organism>
<gene>
    <name evidence="1" type="ORF">LCGC14_1405620</name>
</gene>
<proteinExistence type="predicted"/>
<evidence type="ECO:0000313" key="1">
    <source>
        <dbReference type="EMBL" id="KKM73911.1"/>
    </source>
</evidence>
<accession>A0A0F9KGQ6</accession>
<name>A0A0F9KGQ6_9ZZZZ</name>